<reference evidence="3" key="1">
    <citation type="journal article" date="2023" name="Mol. Phylogenet. Evol.">
        <title>Genome-scale phylogeny and comparative genomics of the fungal order Sordariales.</title>
        <authorList>
            <person name="Hensen N."/>
            <person name="Bonometti L."/>
            <person name="Westerberg I."/>
            <person name="Brannstrom I.O."/>
            <person name="Guillou S."/>
            <person name="Cros-Aarteil S."/>
            <person name="Calhoun S."/>
            <person name="Haridas S."/>
            <person name="Kuo A."/>
            <person name="Mondo S."/>
            <person name="Pangilinan J."/>
            <person name="Riley R."/>
            <person name="LaButti K."/>
            <person name="Andreopoulos B."/>
            <person name="Lipzen A."/>
            <person name="Chen C."/>
            <person name="Yan M."/>
            <person name="Daum C."/>
            <person name="Ng V."/>
            <person name="Clum A."/>
            <person name="Steindorff A."/>
            <person name="Ohm R.A."/>
            <person name="Martin F."/>
            <person name="Silar P."/>
            <person name="Natvig D.O."/>
            <person name="Lalanne C."/>
            <person name="Gautier V."/>
            <person name="Ament-Velasquez S.L."/>
            <person name="Kruys A."/>
            <person name="Hutchinson M.I."/>
            <person name="Powell A.J."/>
            <person name="Barry K."/>
            <person name="Miller A.N."/>
            <person name="Grigoriev I.V."/>
            <person name="Debuchy R."/>
            <person name="Gladieux P."/>
            <person name="Hiltunen Thoren M."/>
            <person name="Johannesson H."/>
        </authorList>
    </citation>
    <scope>NUCLEOTIDE SEQUENCE [LARGE SCALE GENOMIC DNA]</scope>
    <source>
        <strain evidence="3">CBS 340.73</strain>
    </source>
</reference>
<name>A0AAN6NCU9_9PEZI</name>
<feature type="compositionally biased region" description="Basic and acidic residues" evidence="1">
    <location>
        <begin position="54"/>
        <end position="71"/>
    </location>
</feature>
<evidence type="ECO:0000313" key="2">
    <source>
        <dbReference type="EMBL" id="KAK3943419.1"/>
    </source>
</evidence>
<feature type="region of interest" description="Disordered" evidence="1">
    <location>
        <begin position="230"/>
        <end position="265"/>
    </location>
</feature>
<comment type="caution">
    <text evidence="2">The sequence shown here is derived from an EMBL/GenBank/DDBJ whole genome shotgun (WGS) entry which is preliminary data.</text>
</comment>
<keyword evidence="3" id="KW-1185">Reference proteome</keyword>
<feature type="compositionally biased region" description="Low complexity" evidence="1">
    <location>
        <begin position="95"/>
        <end position="105"/>
    </location>
</feature>
<dbReference type="Proteomes" id="UP001303473">
    <property type="component" value="Unassembled WGS sequence"/>
</dbReference>
<gene>
    <name evidence="2" type="ORF">QBC46DRAFT_40208</name>
</gene>
<dbReference type="EMBL" id="MU853766">
    <property type="protein sequence ID" value="KAK3943419.1"/>
    <property type="molecule type" value="Genomic_DNA"/>
</dbReference>
<feature type="region of interest" description="Disordered" evidence="1">
    <location>
        <begin position="1"/>
        <end position="185"/>
    </location>
</feature>
<accession>A0AAN6NCU9</accession>
<proteinExistence type="predicted"/>
<evidence type="ECO:0000313" key="3">
    <source>
        <dbReference type="Proteomes" id="UP001303473"/>
    </source>
</evidence>
<sequence>MGIQFRYYEFSTGPGGSKPTCSKNAPANLTVKRNLPPSSMEPESIRQQFTPEADNDKRDKETATREADTGRSESNAGGFTMAAKSGHSGGDSGHDSSSPKPSNSGTLAPTEAASDATSTRLQRDAPKVTESPRWSSASQHPLQPSSTPGPCGQFAGLEFAGWDGNMPAASPVDHEAAVSDQDDDILPGEWEGQIIGEETGKYMVAWEPTLIPQDYASKAMINAWEAKKARMMAQDGGTNNSSGRKRRRAAKDSEVAKPGAKRGRG</sequence>
<evidence type="ECO:0000256" key="1">
    <source>
        <dbReference type="SAM" id="MobiDB-lite"/>
    </source>
</evidence>
<protein>
    <submittedName>
        <fullName evidence="2">Uncharacterized protein</fullName>
    </submittedName>
</protein>
<dbReference type="AlphaFoldDB" id="A0AAN6NCU9"/>
<organism evidence="2 3">
    <name type="scientific">Diplogelasinospora grovesii</name>
    <dbReference type="NCBI Taxonomy" id="303347"/>
    <lineage>
        <taxon>Eukaryota</taxon>
        <taxon>Fungi</taxon>
        <taxon>Dikarya</taxon>
        <taxon>Ascomycota</taxon>
        <taxon>Pezizomycotina</taxon>
        <taxon>Sordariomycetes</taxon>
        <taxon>Sordariomycetidae</taxon>
        <taxon>Sordariales</taxon>
        <taxon>Diplogelasinosporaceae</taxon>
        <taxon>Diplogelasinospora</taxon>
    </lineage>
</organism>
<feature type="compositionally biased region" description="Polar residues" evidence="1">
    <location>
        <begin position="132"/>
        <end position="148"/>
    </location>
</feature>